<dbReference type="STRING" id="351675.SAMN05421680_10346"/>
<comment type="cofactor">
    <cofactor evidence="6">
        <name>Mg(2+)</name>
        <dbReference type="ChEBI" id="CHEBI:18420"/>
    </cofactor>
    <text evidence="6">Binds 1 Mg(2+) ion per trimer.</text>
</comment>
<evidence type="ECO:0000256" key="5">
    <source>
        <dbReference type="PIRSR" id="PIRSR000699-1"/>
    </source>
</evidence>
<dbReference type="AlphaFoldDB" id="A0A1I3KDL1"/>
<evidence type="ECO:0000256" key="3">
    <source>
        <dbReference type="ARBA" id="ARBA00022679"/>
    </source>
</evidence>
<dbReference type="PIRSF" id="PIRSF000699">
    <property type="entry name" value="PTS_IILac_III"/>
    <property type="match status" value="1"/>
</dbReference>
<reference evidence="8 11" key="3">
    <citation type="journal article" date="2017" name="Nat. Microbiol.">
        <title>Natural product diversity associated with the nematode symbionts Photorhabdus and Xenorhabdus.</title>
        <authorList>
            <person name="Tobias N.J."/>
            <person name="Wolff H."/>
            <person name="Djahanschiri B."/>
            <person name="Grundmann F."/>
            <person name="Kronenwerth M."/>
            <person name="Shi Y.M."/>
            <person name="Simonyi S."/>
            <person name="Grun P."/>
            <person name="Shapiro-Ilan D."/>
            <person name="Pidot S.J."/>
            <person name="Stinear T.P."/>
            <person name="Ebersberger I."/>
            <person name="Bode H.B."/>
        </authorList>
    </citation>
    <scope>NUCLEOTIDE SEQUENCE [LARGE SCALE GENOMIC DNA]</scope>
    <source>
        <strain evidence="8 11">DSM 17908</strain>
    </source>
</reference>
<dbReference type="SUPFAM" id="SSF46973">
    <property type="entry name" value="Enzyme IIa from lactose specific PTS, IIa-lac"/>
    <property type="match status" value="1"/>
</dbReference>
<evidence type="ECO:0000256" key="7">
    <source>
        <dbReference type="PROSITE-ProRule" id="PRU00418"/>
    </source>
</evidence>
<keyword evidence="2" id="KW-0762">Sugar transport</keyword>
<dbReference type="RefSeq" id="WP_092507958.1">
    <property type="nucleotide sequence ID" value="NZ_CAWNQB010000023.1"/>
</dbReference>
<protein>
    <submittedName>
        <fullName evidence="8">Molecular chaperone TorD</fullName>
    </submittedName>
    <submittedName>
        <fullName evidence="9">PTS system, cellobiose-specific IIA component</fullName>
    </submittedName>
</protein>
<sequence>MSTDVAAQNFEEPDFEQQIIELLVHAGSARSSALMALQQAKEGNFQQAEVLMKESREAARAAHIIQTKLIGLDEGCGKLPINLITVHAQDHLMNAMVIQDLANNMIDLYQRLPAPECQTV</sequence>
<dbReference type="Gene3D" id="1.20.58.80">
    <property type="entry name" value="Phosphotransferase system, lactose/cellobiose-type IIA subunit"/>
    <property type="match status" value="1"/>
</dbReference>
<accession>A0A1I3KDL1</accession>
<reference evidence="10" key="2">
    <citation type="submission" date="2016-10" db="EMBL/GenBank/DDBJ databases">
        <authorList>
            <person name="Varghese N."/>
            <person name="Submissions S."/>
        </authorList>
    </citation>
    <scope>NUCLEOTIDE SEQUENCE [LARGE SCALE GENOMIC DNA]</scope>
    <source>
        <strain evidence="10">DSM 17908</strain>
    </source>
</reference>
<evidence type="ECO:0000256" key="4">
    <source>
        <dbReference type="ARBA" id="ARBA00022683"/>
    </source>
</evidence>
<gene>
    <name evidence="9" type="ORF">SAMN05421680_10346</name>
    <name evidence="8" type="ORF">Xmau_01217</name>
</gene>
<evidence type="ECO:0000313" key="8">
    <source>
        <dbReference type="EMBL" id="PHM45012.1"/>
    </source>
</evidence>
<dbReference type="Proteomes" id="UP000224607">
    <property type="component" value="Unassembled WGS sequence"/>
</dbReference>
<keyword evidence="1" id="KW-0813">Transport</keyword>
<name>A0A1I3KDL1_9GAMM</name>
<keyword evidence="4" id="KW-0598">Phosphotransferase system</keyword>
<dbReference type="Pfam" id="PF02255">
    <property type="entry name" value="PTS_IIA"/>
    <property type="match status" value="1"/>
</dbReference>
<dbReference type="EMBL" id="FORG01000003">
    <property type="protein sequence ID" value="SFI70285.1"/>
    <property type="molecule type" value="Genomic_DNA"/>
</dbReference>
<dbReference type="GO" id="GO:0016740">
    <property type="term" value="F:transferase activity"/>
    <property type="evidence" value="ECO:0007669"/>
    <property type="project" value="UniProtKB-KW"/>
</dbReference>
<evidence type="ECO:0000256" key="2">
    <source>
        <dbReference type="ARBA" id="ARBA00022597"/>
    </source>
</evidence>
<feature type="modified residue" description="Phosphohistidine; by HPr" evidence="7">
    <location>
        <position position="87"/>
    </location>
</feature>
<reference evidence="9" key="1">
    <citation type="submission" date="2016-10" db="EMBL/GenBank/DDBJ databases">
        <authorList>
            <person name="de Groot N.N."/>
        </authorList>
    </citation>
    <scope>NUCLEOTIDE SEQUENCE [LARGE SCALE GENOMIC DNA]</scope>
    <source>
        <strain evidence="9">DSM 17908</strain>
    </source>
</reference>
<keyword evidence="3" id="KW-0808">Transferase</keyword>
<evidence type="ECO:0000313" key="9">
    <source>
        <dbReference type="EMBL" id="SFI70285.1"/>
    </source>
</evidence>
<keyword evidence="11" id="KW-1185">Reference proteome</keyword>
<keyword evidence="6" id="KW-0460">Magnesium</keyword>
<proteinExistence type="predicted"/>
<dbReference type="Proteomes" id="UP000198919">
    <property type="component" value="Unassembled WGS sequence"/>
</dbReference>
<feature type="active site" description="Tele-phosphohistidine intermediate" evidence="5">
    <location>
        <position position="87"/>
    </location>
</feature>
<feature type="binding site" evidence="6">
    <location>
        <position position="90"/>
    </location>
    <ligand>
        <name>Mg(2+)</name>
        <dbReference type="ChEBI" id="CHEBI:18420"/>
        <note>ligand shared between all trimeric partners</note>
    </ligand>
</feature>
<evidence type="ECO:0000256" key="1">
    <source>
        <dbReference type="ARBA" id="ARBA00022448"/>
    </source>
</evidence>
<evidence type="ECO:0000313" key="10">
    <source>
        <dbReference type="Proteomes" id="UP000198919"/>
    </source>
</evidence>
<dbReference type="InterPro" id="IPR036542">
    <property type="entry name" value="PTS_IIA_lac/cel_sf"/>
</dbReference>
<organism evidence="9 10">
    <name type="scientific">Xenorhabdus mauleonii</name>
    <dbReference type="NCBI Taxonomy" id="351675"/>
    <lineage>
        <taxon>Bacteria</taxon>
        <taxon>Pseudomonadati</taxon>
        <taxon>Pseudomonadota</taxon>
        <taxon>Gammaproteobacteria</taxon>
        <taxon>Enterobacterales</taxon>
        <taxon>Morganellaceae</taxon>
        <taxon>Xenorhabdus</taxon>
    </lineage>
</organism>
<dbReference type="PROSITE" id="PS51095">
    <property type="entry name" value="PTS_EIIA_TYPE_3"/>
    <property type="match status" value="1"/>
</dbReference>
<dbReference type="OrthoDB" id="350602at2"/>
<keyword evidence="6" id="KW-0479">Metal-binding</keyword>
<dbReference type="InterPro" id="IPR003188">
    <property type="entry name" value="PTS_IIA_lac/cel"/>
</dbReference>
<evidence type="ECO:0000256" key="6">
    <source>
        <dbReference type="PIRSR" id="PIRSR000699-2"/>
    </source>
</evidence>
<evidence type="ECO:0000313" key="11">
    <source>
        <dbReference type="Proteomes" id="UP000224607"/>
    </source>
</evidence>
<dbReference type="PANTHER" id="PTHR34382">
    <property type="entry name" value="PTS SYSTEM N,N'-DIACETYLCHITOBIOSE-SPECIFIC EIIA COMPONENT"/>
    <property type="match status" value="1"/>
</dbReference>
<dbReference type="EMBL" id="NITY01000003">
    <property type="protein sequence ID" value="PHM45012.1"/>
    <property type="molecule type" value="Genomic_DNA"/>
</dbReference>
<dbReference type="GO" id="GO:0009401">
    <property type="term" value="P:phosphoenolpyruvate-dependent sugar phosphotransferase system"/>
    <property type="evidence" value="ECO:0007669"/>
    <property type="project" value="UniProtKB-KW"/>
</dbReference>
<dbReference type="PANTHER" id="PTHR34382:SF7">
    <property type="entry name" value="PTS SYSTEM N,N'-DIACETYLCHITOBIOSE-SPECIFIC EIIA COMPONENT"/>
    <property type="match status" value="1"/>
</dbReference>
<dbReference type="CDD" id="cd00215">
    <property type="entry name" value="PTS_IIA_lac"/>
    <property type="match status" value="1"/>
</dbReference>
<dbReference type="GO" id="GO:0046872">
    <property type="term" value="F:metal ion binding"/>
    <property type="evidence" value="ECO:0007669"/>
    <property type="project" value="UniProtKB-KW"/>
</dbReference>